<organism evidence="1 2">
    <name type="scientific">Penicillium coprophilum</name>
    <dbReference type="NCBI Taxonomy" id="36646"/>
    <lineage>
        <taxon>Eukaryota</taxon>
        <taxon>Fungi</taxon>
        <taxon>Dikarya</taxon>
        <taxon>Ascomycota</taxon>
        <taxon>Pezizomycotina</taxon>
        <taxon>Eurotiomycetes</taxon>
        <taxon>Eurotiomycetidae</taxon>
        <taxon>Eurotiales</taxon>
        <taxon>Aspergillaceae</taxon>
        <taxon>Penicillium</taxon>
    </lineage>
</organism>
<proteinExistence type="predicted"/>
<evidence type="ECO:0000313" key="2">
    <source>
        <dbReference type="Proteomes" id="UP000191500"/>
    </source>
</evidence>
<dbReference type="AlphaFoldDB" id="A0A1V6UH30"/>
<protein>
    <submittedName>
        <fullName evidence="1">Uncharacterized protein</fullName>
    </submittedName>
</protein>
<accession>A0A1V6UH30</accession>
<evidence type="ECO:0000313" key="1">
    <source>
        <dbReference type="EMBL" id="OQE37730.1"/>
    </source>
</evidence>
<comment type="caution">
    <text evidence="1">The sequence shown here is derived from an EMBL/GenBank/DDBJ whole genome shotgun (WGS) entry which is preliminary data.</text>
</comment>
<sequence>MAFHYPQFEPYGGKLIRLMENCNEPGCPIHMSTLKSGTLQQPFWTNEYGREWLSPEHIASIVGLGLPVGDLIPHTSDPAESPSFRHSIIKTKGGITAVVVRMGPGVLFLYSMRRLHESDDPYVSELIKIAYETHFRLDGLRYIFMDEVQECRTEPFIEEHIYPSCKGLSYPSSKTQIWHRSSPEYSAIMGTPVGKVVAYFILGTYGQGVKRIARIATFHTGLDLHKLHIRFDIEDV</sequence>
<gene>
    <name evidence="1" type="ORF">PENCOP_c009G00930</name>
</gene>
<dbReference type="Proteomes" id="UP000191500">
    <property type="component" value="Unassembled WGS sequence"/>
</dbReference>
<reference evidence="2" key="1">
    <citation type="journal article" date="2017" name="Nat. Microbiol.">
        <title>Global analysis of biosynthetic gene clusters reveals vast potential of secondary metabolite production in Penicillium species.</title>
        <authorList>
            <person name="Nielsen J.C."/>
            <person name="Grijseels S."/>
            <person name="Prigent S."/>
            <person name="Ji B."/>
            <person name="Dainat J."/>
            <person name="Nielsen K.F."/>
            <person name="Frisvad J.C."/>
            <person name="Workman M."/>
            <person name="Nielsen J."/>
        </authorList>
    </citation>
    <scope>NUCLEOTIDE SEQUENCE [LARGE SCALE GENOMIC DNA]</scope>
    <source>
        <strain evidence="2">IBT 31321</strain>
    </source>
</reference>
<name>A0A1V6UH30_9EURO</name>
<keyword evidence="2" id="KW-1185">Reference proteome</keyword>
<dbReference type="EMBL" id="MDDG01000009">
    <property type="protein sequence ID" value="OQE37730.1"/>
    <property type="molecule type" value="Genomic_DNA"/>
</dbReference>